<evidence type="ECO:0000313" key="2">
    <source>
        <dbReference type="Proteomes" id="UP000076959"/>
    </source>
</evidence>
<dbReference type="EMBL" id="LUUB01000124">
    <property type="protein sequence ID" value="OAE97692.1"/>
    <property type="molecule type" value="Genomic_DNA"/>
</dbReference>
<reference evidence="1 2" key="1">
    <citation type="submission" date="2016-03" db="EMBL/GenBank/DDBJ databases">
        <title>Draft Genome Sequence of the Strain BR 10245 (Bradyrhizobium sp.) isolated from nodules of Centrolobium paraense.</title>
        <authorList>
            <person name="Simoes-Araujo J.L.Sr."/>
            <person name="Barauna A.C."/>
            <person name="Silva K."/>
            <person name="Zilli J.E."/>
        </authorList>
    </citation>
    <scope>NUCLEOTIDE SEQUENCE [LARGE SCALE GENOMIC DNA]</scope>
    <source>
        <strain evidence="1 2">BR 10245</strain>
    </source>
</reference>
<proteinExistence type="predicted"/>
<dbReference type="RefSeq" id="WP_063708734.1">
    <property type="nucleotide sequence ID" value="NZ_LUUB01000124.1"/>
</dbReference>
<dbReference type="AlphaFoldDB" id="A0A176Y821"/>
<comment type="caution">
    <text evidence="1">The sequence shown here is derived from an EMBL/GenBank/DDBJ whole genome shotgun (WGS) entry which is preliminary data.</text>
</comment>
<dbReference type="OrthoDB" id="8251980at2"/>
<accession>A0A176Y821</accession>
<protein>
    <recommendedName>
        <fullName evidence="3">Transposase</fullName>
    </recommendedName>
</protein>
<evidence type="ECO:0000313" key="1">
    <source>
        <dbReference type="EMBL" id="OAE97692.1"/>
    </source>
</evidence>
<organism evidence="1 2">
    <name type="scientific">Bradyrhizobium centrolobii</name>
    <dbReference type="NCBI Taxonomy" id="1505087"/>
    <lineage>
        <taxon>Bacteria</taxon>
        <taxon>Pseudomonadati</taxon>
        <taxon>Pseudomonadota</taxon>
        <taxon>Alphaproteobacteria</taxon>
        <taxon>Hyphomicrobiales</taxon>
        <taxon>Nitrobacteraceae</taxon>
        <taxon>Bradyrhizobium</taxon>
    </lineage>
</organism>
<sequence length="63" mass="7325">MSKSNVRRAIIREWMALAPEQRRSGQQALVFARSAIERHRLPPSRRTPCAVVMGWLKPRTGRR</sequence>
<dbReference type="Proteomes" id="UP000076959">
    <property type="component" value="Unassembled WGS sequence"/>
</dbReference>
<gene>
    <name evidence="1" type="ORF">AYJ54_34745</name>
</gene>
<name>A0A176Y821_9BRAD</name>
<evidence type="ECO:0008006" key="3">
    <source>
        <dbReference type="Google" id="ProtNLM"/>
    </source>
</evidence>
<keyword evidence="2" id="KW-1185">Reference proteome</keyword>